<dbReference type="InterPro" id="IPR002347">
    <property type="entry name" value="SDR_fam"/>
</dbReference>
<evidence type="ECO:0000256" key="2">
    <source>
        <dbReference type="ARBA" id="ARBA00023002"/>
    </source>
</evidence>
<evidence type="ECO:0000313" key="3">
    <source>
        <dbReference type="EMBL" id="KAF2996913.1"/>
    </source>
</evidence>
<evidence type="ECO:0000313" key="4">
    <source>
        <dbReference type="Proteomes" id="UP000801428"/>
    </source>
</evidence>
<dbReference type="PANTHER" id="PTHR43180:SF11">
    <property type="entry name" value="NAD(P)-BINDING PROTEIN"/>
    <property type="match status" value="1"/>
</dbReference>
<evidence type="ECO:0000256" key="1">
    <source>
        <dbReference type="ARBA" id="ARBA00006484"/>
    </source>
</evidence>
<comment type="similarity">
    <text evidence="1">Belongs to the short-chain dehydrogenases/reductases (SDR) family.</text>
</comment>
<gene>
    <name evidence="3" type="ORF">E8E13_005896</name>
</gene>
<protein>
    <recommendedName>
        <fullName evidence="5">NAD(P)-binding protein</fullName>
    </recommendedName>
</protein>
<dbReference type="PANTHER" id="PTHR43180">
    <property type="entry name" value="3-OXOACYL-(ACYL-CARRIER-PROTEIN) REDUCTASE (AFU_ORTHOLOGUE AFUA_6G11210)"/>
    <property type="match status" value="1"/>
</dbReference>
<dbReference type="Gene3D" id="3.40.50.720">
    <property type="entry name" value="NAD(P)-binding Rossmann-like Domain"/>
    <property type="match status" value="1"/>
</dbReference>
<dbReference type="Pfam" id="PF00106">
    <property type="entry name" value="adh_short"/>
    <property type="match status" value="1"/>
</dbReference>
<keyword evidence="2" id="KW-0560">Oxidoreductase</keyword>
<organism evidence="3 4">
    <name type="scientific">Curvularia kusanoi</name>
    <name type="common">Cochliobolus kusanoi</name>
    <dbReference type="NCBI Taxonomy" id="90978"/>
    <lineage>
        <taxon>Eukaryota</taxon>
        <taxon>Fungi</taxon>
        <taxon>Dikarya</taxon>
        <taxon>Ascomycota</taxon>
        <taxon>Pezizomycotina</taxon>
        <taxon>Dothideomycetes</taxon>
        <taxon>Pleosporomycetidae</taxon>
        <taxon>Pleosporales</taxon>
        <taxon>Pleosporineae</taxon>
        <taxon>Pleosporaceae</taxon>
        <taxon>Curvularia</taxon>
    </lineage>
</organism>
<dbReference type="OrthoDB" id="37659at2759"/>
<dbReference type="InterPro" id="IPR036291">
    <property type="entry name" value="NAD(P)-bd_dom_sf"/>
</dbReference>
<dbReference type="SUPFAM" id="SSF51735">
    <property type="entry name" value="NAD(P)-binding Rossmann-fold domains"/>
    <property type="match status" value="1"/>
</dbReference>
<dbReference type="AlphaFoldDB" id="A0A9P4T7A5"/>
<dbReference type="EMBL" id="SWKU01000025">
    <property type="protein sequence ID" value="KAF2996913.1"/>
    <property type="molecule type" value="Genomic_DNA"/>
</dbReference>
<dbReference type="GO" id="GO:0016491">
    <property type="term" value="F:oxidoreductase activity"/>
    <property type="evidence" value="ECO:0007669"/>
    <property type="project" value="UniProtKB-KW"/>
</dbReference>
<keyword evidence="4" id="KW-1185">Reference proteome</keyword>
<sequence length="303" mass="32760">MTSFTISDNELDHIKDQVVVVTGASSGIGLTTLRRILKHGGKVYASDLNPLPSPEVDSVPFSKVDVTDWKQQLELFKSAEKHYGKIDHVFANAGIAPTFSLLEDEVDANGDLLPPNLKTLDVNLTGCLYTVKLGINYLRKNPSGGSIVITASESSFTRFPPVDYTTSKHAVLGLLRSLTHLSPSLPLRINAIAPSWTDTGIVGRGVVAAIGKDNFQSADVPAQSVVLLMADSKKHGELVFSERGRFMDLENGKTGYQEFTARMLGREQGVSGEEAEGKKAFNDLSKMQEVWEPEKAAGEVASA</sequence>
<proteinExistence type="inferred from homology"/>
<comment type="caution">
    <text evidence="3">The sequence shown here is derived from an EMBL/GenBank/DDBJ whole genome shotgun (WGS) entry which is preliminary data.</text>
</comment>
<accession>A0A9P4T7A5</accession>
<dbReference type="Proteomes" id="UP000801428">
    <property type="component" value="Unassembled WGS sequence"/>
</dbReference>
<evidence type="ECO:0008006" key="5">
    <source>
        <dbReference type="Google" id="ProtNLM"/>
    </source>
</evidence>
<dbReference type="PRINTS" id="PR00081">
    <property type="entry name" value="GDHRDH"/>
</dbReference>
<name>A0A9P4T7A5_CURKU</name>
<reference evidence="3" key="1">
    <citation type="submission" date="2019-04" db="EMBL/GenBank/DDBJ databases">
        <title>Sequencing of skin fungus with MAO and IRED activity.</title>
        <authorList>
            <person name="Marsaioli A.J."/>
            <person name="Bonatto J.M.C."/>
            <person name="Reis Junior O."/>
        </authorList>
    </citation>
    <scope>NUCLEOTIDE SEQUENCE</scope>
    <source>
        <strain evidence="3">30M1</strain>
    </source>
</reference>